<sequence>MLSHRHDDLVTSVSASLAGEFGDAVATSEIDRVVRAALRDLDGRVVSEAVTEMLHSLARHRLRRLVAAHD</sequence>
<reference evidence="1 2" key="1">
    <citation type="submission" date="2020-07" db="EMBL/GenBank/DDBJ databases">
        <title>Sequencing the genomes of 1000 actinobacteria strains.</title>
        <authorList>
            <person name="Klenk H.-P."/>
        </authorList>
    </citation>
    <scope>NUCLEOTIDE SEQUENCE [LARGE SCALE GENOMIC DNA]</scope>
    <source>
        <strain evidence="1 2">DSM 104006</strain>
    </source>
</reference>
<gene>
    <name evidence="1" type="ORF">HNR02_004832</name>
</gene>
<dbReference type="AlphaFoldDB" id="A0A853B8Q8"/>
<name>A0A853B8Q8_9PSEU</name>
<keyword evidence="2" id="KW-1185">Reference proteome</keyword>
<evidence type="ECO:0000313" key="1">
    <source>
        <dbReference type="EMBL" id="NYI91509.1"/>
    </source>
</evidence>
<proteinExistence type="predicted"/>
<evidence type="ECO:0000313" key="2">
    <source>
        <dbReference type="Proteomes" id="UP000549616"/>
    </source>
</evidence>
<dbReference type="Proteomes" id="UP000549616">
    <property type="component" value="Unassembled WGS sequence"/>
</dbReference>
<protein>
    <submittedName>
        <fullName evidence="1">Uncharacterized protein</fullName>
    </submittedName>
</protein>
<organism evidence="1 2">
    <name type="scientific">Amycolatopsis endophytica</name>
    <dbReference type="NCBI Taxonomy" id="860233"/>
    <lineage>
        <taxon>Bacteria</taxon>
        <taxon>Bacillati</taxon>
        <taxon>Actinomycetota</taxon>
        <taxon>Actinomycetes</taxon>
        <taxon>Pseudonocardiales</taxon>
        <taxon>Pseudonocardiaceae</taxon>
        <taxon>Amycolatopsis</taxon>
    </lineage>
</organism>
<comment type="caution">
    <text evidence="1">The sequence shown here is derived from an EMBL/GenBank/DDBJ whole genome shotgun (WGS) entry which is preliminary data.</text>
</comment>
<dbReference type="EMBL" id="JACCFK010000001">
    <property type="protein sequence ID" value="NYI91509.1"/>
    <property type="molecule type" value="Genomic_DNA"/>
</dbReference>
<accession>A0A853B8Q8</accession>
<dbReference type="RefSeq" id="WP_179775386.1">
    <property type="nucleotide sequence ID" value="NZ_JACCFK010000001.1"/>
</dbReference>